<dbReference type="AlphaFoldDB" id="A0A838A5R1"/>
<dbReference type="InterPro" id="IPR023393">
    <property type="entry name" value="START-like_dom_sf"/>
</dbReference>
<sequence length="129" mass="14204">MPSFEESVICRAPPLEVWKLLHDPARVPEWYSGVAHATTTPDGAILYLGDREEDAYPVRIAPESERSRVLIRCLITDDLYTWSLEPHPDGCLVRVRVDVAAEPVDERRDGVLASLPKLAAAAERSGVGG</sequence>
<dbReference type="RefSeq" id="WP_180891951.1">
    <property type="nucleotide sequence ID" value="NZ_JACCKD010000002.1"/>
</dbReference>
<reference evidence="1 2" key="1">
    <citation type="submission" date="2020-07" db="EMBL/GenBank/DDBJ databases">
        <title>Genome of Haloechinothrix sp.</title>
        <authorList>
            <person name="Tang S.-K."/>
            <person name="Yang L."/>
            <person name="Zhu W.-Y."/>
        </authorList>
    </citation>
    <scope>NUCLEOTIDE SEQUENCE [LARGE SCALE GENOMIC DNA]</scope>
    <source>
        <strain evidence="1 2">YIM 98757</strain>
    </source>
</reference>
<gene>
    <name evidence="1" type="ORF">H0B56_06105</name>
</gene>
<name>A0A838A5R1_9PSEU</name>
<dbReference type="CDD" id="cd07812">
    <property type="entry name" value="SRPBCC"/>
    <property type="match status" value="1"/>
</dbReference>
<proteinExistence type="predicted"/>
<dbReference type="Gene3D" id="3.30.530.20">
    <property type="match status" value="1"/>
</dbReference>
<dbReference type="Proteomes" id="UP000582974">
    <property type="component" value="Unassembled WGS sequence"/>
</dbReference>
<dbReference type="Pfam" id="PF10604">
    <property type="entry name" value="Polyketide_cyc2"/>
    <property type="match status" value="1"/>
</dbReference>
<dbReference type="InterPro" id="IPR019587">
    <property type="entry name" value="Polyketide_cyclase/dehydratase"/>
</dbReference>
<evidence type="ECO:0000313" key="1">
    <source>
        <dbReference type="EMBL" id="MBA0125110.1"/>
    </source>
</evidence>
<accession>A0A838A5R1</accession>
<evidence type="ECO:0000313" key="2">
    <source>
        <dbReference type="Proteomes" id="UP000582974"/>
    </source>
</evidence>
<organism evidence="1 2">
    <name type="scientific">Haloechinothrix aidingensis</name>
    <dbReference type="NCBI Taxonomy" id="2752311"/>
    <lineage>
        <taxon>Bacteria</taxon>
        <taxon>Bacillati</taxon>
        <taxon>Actinomycetota</taxon>
        <taxon>Actinomycetes</taxon>
        <taxon>Pseudonocardiales</taxon>
        <taxon>Pseudonocardiaceae</taxon>
        <taxon>Haloechinothrix</taxon>
    </lineage>
</organism>
<dbReference type="EMBL" id="JACCKD010000002">
    <property type="protein sequence ID" value="MBA0125110.1"/>
    <property type="molecule type" value="Genomic_DNA"/>
</dbReference>
<dbReference type="SUPFAM" id="SSF55961">
    <property type="entry name" value="Bet v1-like"/>
    <property type="match status" value="1"/>
</dbReference>
<comment type="caution">
    <text evidence="1">The sequence shown here is derived from an EMBL/GenBank/DDBJ whole genome shotgun (WGS) entry which is preliminary data.</text>
</comment>
<keyword evidence="2" id="KW-1185">Reference proteome</keyword>
<protein>
    <submittedName>
        <fullName evidence="1">SRPBCC family protein</fullName>
    </submittedName>
</protein>